<feature type="compositionally biased region" description="Low complexity" evidence="9">
    <location>
        <begin position="46"/>
        <end position="79"/>
    </location>
</feature>
<keyword evidence="5" id="KW-0805">Transcription regulation</keyword>
<evidence type="ECO:0000256" key="5">
    <source>
        <dbReference type="ARBA" id="ARBA00023015"/>
    </source>
</evidence>
<evidence type="ECO:0000256" key="9">
    <source>
        <dbReference type="SAM" id="MobiDB-lite"/>
    </source>
</evidence>
<keyword evidence="2" id="KW-0479">Metal-binding</keyword>
<evidence type="ECO:0000256" key="2">
    <source>
        <dbReference type="ARBA" id="ARBA00022723"/>
    </source>
</evidence>
<dbReference type="PANTHER" id="PTHR46179:SF13">
    <property type="entry name" value="C2H2-TYPE DOMAIN-CONTAINING PROTEIN"/>
    <property type="match status" value="1"/>
</dbReference>
<dbReference type="PANTHER" id="PTHR46179">
    <property type="entry name" value="ZINC FINGER PROTEIN"/>
    <property type="match status" value="1"/>
</dbReference>
<feature type="domain" description="C2H2-type" evidence="10">
    <location>
        <begin position="335"/>
        <end position="365"/>
    </location>
</feature>
<dbReference type="PROSITE" id="PS50157">
    <property type="entry name" value="ZINC_FINGER_C2H2_2"/>
    <property type="match status" value="6"/>
</dbReference>
<keyword evidence="12" id="KW-1185">Reference proteome</keyword>
<dbReference type="Pfam" id="PF00096">
    <property type="entry name" value="zf-C2H2"/>
    <property type="match status" value="4"/>
</dbReference>
<dbReference type="PROSITE" id="PS00028">
    <property type="entry name" value="ZINC_FINGER_C2H2_1"/>
    <property type="match status" value="5"/>
</dbReference>
<gene>
    <name evidence="11" type="ORF">WHR41_07615</name>
</gene>
<comment type="subcellular location">
    <subcellularLocation>
        <location evidence="1">Nucleus</location>
    </subcellularLocation>
</comment>
<feature type="domain" description="C2H2-type" evidence="10">
    <location>
        <begin position="85"/>
        <end position="114"/>
    </location>
</feature>
<dbReference type="Gene3D" id="3.30.160.60">
    <property type="entry name" value="Classic Zinc Finger"/>
    <property type="match status" value="5"/>
</dbReference>
<dbReference type="EMBL" id="JAAQHG020000035">
    <property type="protein sequence ID" value="KAL1583478.1"/>
    <property type="molecule type" value="Genomic_DNA"/>
</dbReference>
<evidence type="ECO:0000313" key="11">
    <source>
        <dbReference type="EMBL" id="KAL1583478.1"/>
    </source>
</evidence>
<feature type="domain" description="C2H2-type" evidence="10">
    <location>
        <begin position="215"/>
        <end position="256"/>
    </location>
</feature>
<feature type="region of interest" description="Disordered" evidence="9">
    <location>
        <begin position="405"/>
        <end position="432"/>
    </location>
</feature>
<keyword evidence="7" id="KW-0539">Nucleus</keyword>
<feature type="domain" description="C2H2-type" evidence="10">
    <location>
        <begin position="146"/>
        <end position="185"/>
    </location>
</feature>
<dbReference type="GeneID" id="96009057"/>
<organism evidence="11 12">
    <name type="scientific">Cladosporium halotolerans</name>
    <dbReference type="NCBI Taxonomy" id="1052096"/>
    <lineage>
        <taxon>Eukaryota</taxon>
        <taxon>Fungi</taxon>
        <taxon>Dikarya</taxon>
        <taxon>Ascomycota</taxon>
        <taxon>Pezizomycotina</taxon>
        <taxon>Dothideomycetes</taxon>
        <taxon>Dothideomycetidae</taxon>
        <taxon>Cladosporiales</taxon>
        <taxon>Cladosporiaceae</taxon>
        <taxon>Cladosporium</taxon>
    </lineage>
</organism>
<keyword evidence="6" id="KW-0804">Transcription</keyword>
<evidence type="ECO:0000256" key="4">
    <source>
        <dbReference type="ARBA" id="ARBA00022833"/>
    </source>
</evidence>
<dbReference type="Proteomes" id="UP000803884">
    <property type="component" value="Unassembled WGS sequence"/>
</dbReference>
<dbReference type="GO" id="GO:0005634">
    <property type="term" value="C:nucleus"/>
    <property type="evidence" value="ECO:0007669"/>
    <property type="project" value="UniProtKB-SubCell"/>
</dbReference>
<dbReference type="InterPro" id="IPR036236">
    <property type="entry name" value="Znf_C2H2_sf"/>
</dbReference>
<dbReference type="RefSeq" id="XP_069226585.1">
    <property type="nucleotide sequence ID" value="XM_069376219.1"/>
</dbReference>
<evidence type="ECO:0000256" key="6">
    <source>
        <dbReference type="ARBA" id="ARBA00023163"/>
    </source>
</evidence>
<dbReference type="AlphaFoldDB" id="A0AB34KE84"/>
<evidence type="ECO:0000256" key="3">
    <source>
        <dbReference type="ARBA" id="ARBA00022771"/>
    </source>
</evidence>
<dbReference type="SUPFAM" id="SSF57667">
    <property type="entry name" value="beta-beta-alpha zinc fingers"/>
    <property type="match status" value="3"/>
</dbReference>
<keyword evidence="4" id="KW-0862">Zinc</keyword>
<proteinExistence type="predicted"/>
<evidence type="ECO:0000256" key="8">
    <source>
        <dbReference type="PROSITE-ProRule" id="PRU00042"/>
    </source>
</evidence>
<evidence type="ECO:0000256" key="1">
    <source>
        <dbReference type="ARBA" id="ARBA00004123"/>
    </source>
</evidence>
<feature type="region of interest" description="Disordered" evidence="9">
    <location>
        <begin position="1"/>
        <end position="81"/>
    </location>
</feature>
<name>A0AB34KE84_9PEZI</name>
<comment type="caution">
    <text evidence="11">The sequence shown here is derived from an EMBL/GenBank/DDBJ whole genome shotgun (WGS) entry which is preliminary data.</text>
</comment>
<dbReference type="InterPro" id="IPR051061">
    <property type="entry name" value="Zinc_finger_trans_reg"/>
</dbReference>
<evidence type="ECO:0000256" key="7">
    <source>
        <dbReference type="ARBA" id="ARBA00023242"/>
    </source>
</evidence>
<feature type="domain" description="C2H2-type" evidence="10">
    <location>
        <begin position="115"/>
        <end position="145"/>
    </location>
</feature>
<reference evidence="11 12" key="1">
    <citation type="journal article" date="2020" name="Microbiol. Resour. Announc.">
        <title>Draft Genome Sequence of a Cladosporium Species Isolated from the Mesophotic Ascidian Didemnum maculosum.</title>
        <authorList>
            <person name="Gioti A."/>
            <person name="Siaperas R."/>
            <person name="Nikolaivits E."/>
            <person name="Le Goff G."/>
            <person name="Ouazzani J."/>
            <person name="Kotoulas G."/>
            <person name="Topakas E."/>
        </authorList>
    </citation>
    <scope>NUCLEOTIDE SEQUENCE [LARGE SCALE GENOMIC DNA]</scope>
    <source>
        <strain evidence="11 12">TM138-S3</strain>
    </source>
</reference>
<dbReference type="GO" id="GO:0008270">
    <property type="term" value="F:zinc ion binding"/>
    <property type="evidence" value="ECO:0007669"/>
    <property type="project" value="UniProtKB-KW"/>
</dbReference>
<dbReference type="GO" id="GO:0006357">
    <property type="term" value="P:regulation of transcription by RNA polymerase II"/>
    <property type="evidence" value="ECO:0007669"/>
    <property type="project" value="TreeGrafter"/>
</dbReference>
<feature type="compositionally biased region" description="Polar residues" evidence="9">
    <location>
        <begin position="405"/>
        <end position="417"/>
    </location>
</feature>
<feature type="domain" description="C2H2-type" evidence="10">
    <location>
        <begin position="186"/>
        <end position="214"/>
    </location>
</feature>
<sequence>MASAAAMSRKRAAVAEADLLSTKKQRLGEGDGPWDSRSPINNNVASSLASTSSSSQESPPATERAESVGGTSVTSVSSSKRPKNYLCNYEGCDKAFDRPIRLQMHIRSHTNERPFPCTEEGCDKSFLRNEHLKAHVKAKHNDERGFVCTYKVRNVDNGEEEDCGKGFHTATRLRRHIAMHEEKEQTRCQECGKEFRKQETLQRHIKSVHLNEKAYRCTFVEEGAMNDDHPEECGQTFANPRQLKAHEARCHSGARYFCQICVPAIDEDATMGDVDEEMSLQSPQVGFPSYAELQTHIKLVHPPTCETCGKACESNRALMAHMDIEHSSLTERQRFECTEPGCGRKFTKAGNMKVHIQTVHAKTKKFICGEFDLSKSKKVEGWTGQGCGFSFGTKANLEEHVRTQHLNLPGTSRPNQKNKSEKQSRAGAKKASDTAASMLTGFGYEADRPIACLEPTCPQRFMRNGDLETHMDMVHEWNIDNIEQALREREDKFWIGGEEQIEDLERRLVEEMQIENQAHHEDQMMPVSGNGLSAFLQPQVMETDGDAIDPALSGM</sequence>
<keyword evidence="3 8" id="KW-0863">Zinc-finger</keyword>
<evidence type="ECO:0000313" key="12">
    <source>
        <dbReference type="Proteomes" id="UP000803884"/>
    </source>
</evidence>
<accession>A0AB34KE84</accession>
<dbReference type="SMART" id="SM00355">
    <property type="entry name" value="ZnF_C2H2"/>
    <property type="match status" value="10"/>
</dbReference>
<protein>
    <recommendedName>
        <fullName evidence="10">C2H2-type domain-containing protein</fullName>
    </recommendedName>
</protein>
<evidence type="ECO:0000259" key="10">
    <source>
        <dbReference type="PROSITE" id="PS50157"/>
    </source>
</evidence>
<dbReference type="InterPro" id="IPR013087">
    <property type="entry name" value="Znf_C2H2_type"/>
</dbReference>